<dbReference type="RefSeq" id="WP_346189540.1">
    <property type="nucleotide sequence ID" value="NZ_BAABRL010000011.1"/>
</dbReference>
<evidence type="ECO:0000313" key="2">
    <source>
        <dbReference type="Proteomes" id="UP001424741"/>
    </source>
</evidence>
<comment type="caution">
    <text evidence="1">The sequence shown here is derived from an EMBL/GenBank/DDBJ whole genome shotgun (WGS) entry which is preliminary data.</text>
</comment>
<sequence length="200" mass="22575">MMVGMEQSEYVKYTRLEKKGGDYAAAMQLVKAGKAKVHDVNCVTMRSGEKATLESVREYIFPTEYELPELPSTIPPEKKFTVLPDIRIKVPTAFETRNLGTTLEFEPTLGEDGMSVDLRIEPEFIDPAGYATWLKYKDELGQADIKMPKFYTQRSRVGLTLMKGKFSLANTFSGKDDEGKVDSSQKVLMFVMVEVVVLKH</sequence>
<proteinExistence type="predicted"/>
<dbReference type="EMBL" id="BAABRL010000011">
    <property type="protein sequence ID" value="GAA5496957.1"/>
    <property type="molecule type" value="Genomic_DNA"/>
</dbReference>
<keyword evidence="2" id="KW-1185">Reference proteome</keyword>
<evidence type="ECO:0000313" key="1">
    <source>
        <dbReference type="EMBL" id="GAA5496957.1"/>
    </source>
</evidence>
<dbReference type="Proteomes" id="UP001424741">
    <property type="component" value="Unassembled WGS sequence"/>
</dbReference>
<gene>
    <name evidence="1" type="ORF">Rhal01_03145</name>
</gene>
<reference evidence="1 2" key="1">
    <citation type="submission" date="2024-02" db="EMBL/GenBank/DDBJ databases">
        <title>Rubritalea halochordaticola NBRC 107102.</title>
        <authorList>
            <person name="Ichikawa N."/>
            <person name="Katano-Makiyama Y."/>
            <person name="Hidaka K."/>
        </authorList>
    </citation>
    <scope>NUCLEOTIDE SEQUENCE [LARGE SCALE GENOMIC DNA]</scope>
    <source>
        <strain evidence="1 2">NBRC 107102</strain>
    </source>
</reference>
<name>A0ABP9V8J9_9BACT</name>
<protein>
    <submittedName>
        <fullName evidence="1">Uncharacterized protein</fullName>
    </submittedName>
</protein>
<organism evidence="1 2">
    <name type="scientific">Rubritalea halochordaticola</name>
    <dbReference type="NCBI Taxonomy" id="714537"/>
    <lineage>
        <taxon>Bacteria</taxon>
        <taxon>Pseudomonadati</taxon>
        <taxon>Verrucomicrobiota</taxon>
        <taxon>Verrucomicrobiia</taxon>
        <taxon>Verrucomicrobiales</taxon>
        <taxon>Rubritaleaceae</taxon>
        <taxon>Rubritalea</taxon>
    </lineage>
</organism>
<accession>A0ABP9V8J9</accession>